<reference evidence="1 2" key="1">
    <citation type="journal article" date="2015" name="Nat. Commun.">
        <title>Lucilia cuprina genome unlocks parasitic fly biology to underpin future interventions.</title>
        <authorList>
            <person name="Anstead C.A."/>
            <person name="Korhonen P.K."/>
            <person name="Young N.D."/>
            <person name="Hall R.S."/>
            <person name="Jex A.R."/>
            <person name="Murali S.C."/>
            <person name="Hughes D.S."/>
            <person name="Lee S.F."/>
            <person name="Perry T."/>
            <person name="Stroehlein A.J."/>
            <person name="Ansell B.R."/>
            <person name="Breugelmans B."/>
            <person name="Hofmann A."/>
            <person name="Qu J."/>
            <person name="Dugan S."/>
            <person name="Lee S.L."/>
            <person name="Chao H."/>
            <person name="Dinh H."/>
            <person name="Han Y."/>
            <person name="Doddapaneni H.V."/>
            <person name="Worley K.C."/>
            <person name="Muzny D.M."/>
            <person name="Ioannidis P."/>
            <person name="Waterhouse R.M."/>
            <person name="Zdobnov E.M."/>
            <person name="James P.J."/>
            <person name="Bagnall N.H."/>
            <person name="Kotze A.C."/>
            <person name="Gibbs R.A."/>
            <person name="Richards S."/>
            <person name="Batterham P."/>
            <person name="Gasser R.B."/>
        </authorList>
    </citation>
    <scope>NUCLEOTIDE SEQUENCE [LARGE SCALE GENOMIC DNA]</scope>
    <source>
        <strain evidence="1 2">LS</strain>
        <tissue evidence="1">Full body</tissue>
    </source>
</reference>
<sequence>MLYQPVAENKHLTFNVECTTSCVKQSGGRVFNDVPFCFPLYVLLSFQNYAEEMNGKHFDFVLYRHQVKTEINNRKHRTKHNLKKNAMSKKTAYEFYENCENKEILMNHFISICLLNLQNYLSVHYWKVNNGFKPKDFSKKNYLCNQKHACSNEG</sequence>
<accession>A0A0L0BP71</accession>
<name>A0A0L0BP71_LUCCU</name>
<dbReference type="EMBL" id="JRES01001578">
    <property type="protein sequence ID" value="KNC21811.1"/>
    <property type="molecule type" value="Genomic_DNA"/>
</dbReference>
<comment type="caution">
    <text evidence="1">The sequence shown here is derived from an EMBL/GenBank/DDBJ whole genome shotgun (WGS) entry which is preliminary data.</text>
</comment>
<gene>
    <name evidence="1" type="ORF">FF38_03197</name>
</gene>
<evidence type="ECO:0000313" key="2">
    <source>
        <dbReference type="Proteomes" id="UP000037069"/>
    </source>
</evidence>
<evidence type="ECO:0000313" key="1">
    <source>
        <dbReference type="EMBL" id="KNC21811.1"/>
    </source>
</evidence>
<organism evidence="1 2">
    <name type="scientific">Lucilia cuprina</name>
    <name type="common">Green bottle fly</name>
    <name type="synonym">Australian sheep blowfly</name>
    <dbReference type="NCBI Taxonomy" id="7375"/>
    <lineage>
        <taxon>Eukaryota</taxon>
        <taxon>Metazoa</taxon>
        <taxon>Ecdysozoa</taxon>
        <taxon>Arthropoda</taxon>
        <taxon>Hexapoda</taxon>
        <taxon>Insecta</taxon>
        <taxon>Pterygota</taxon>
        <taxon>Neoptera</taxon>
        <taxon>Endopterygota</taxon>
        <taxon>Diptera</taxon>
        <taxon>Brachycera</taxon>
        <taxon>Muscomorpha</taxon>
        <taxon>Oestroidea</taxon>
        <taxon>Calliphoridae</taxon>
        <taxon>Luciliinae</taxon>
        <taxon>Lucilia</taxon>
    </lineage>
</organism>
<keyword evidence="2" id="KW-1185">Reference proteome</keyword>
<proteinExistence type="predicted"/>
<dbReference type="AlphaFoldDB" id="A0A0L0BP71"/>
<protein>
    <submittedName>
        <fullName evidence="1">Uncharacterized protein</fullName>
    </submittedName>
</protein>
<dbReference type="Proteomes" id="UP000037069">
    <property type="component" value="Unassembled WGS sequence"/>
</dbReference>